<dbReference type="RefSeq" id="WP_192527020.1">
    <property type="nucleotide sequence ID" value="NZ_RRZC01000004.1"/>
</dbReference>
<sequence length="114" mass="12350">MYLIGLAARGYDPRGALLLPHRDGTTLGDVSRRVSRVRTLDGGVAVTNRGHSSGDRTITLSFSGLPREVVDLARRMVRLHAFVTVSIPDGCFVGVPSEYAEQQEALTILITEEA</sequence>
<evidence type="ECO:0000313" key="2">
    <source>
        <dbReference type="Proteomes" id="UP000754821"/>
    </source>
</evidence>
<proteinExistence type="predicted"/>
<organism evidence="1 2">
    <name type="scientific">Halomonas citrativorans</name>
    <dbReference type="NCBI Taxonomy" id="2742612"/>
    <lineage>
        <taxon>Bacteria</taxon>
        <taxon>Pseudomonadati</taxon>
        <taxon>Pseudomonadota</taxon>
        <taxon>Gammaproteobacteria</taxon>
        <taxon>Oceanospirillales</taxon>
        <taxon>Halomonadaceae</taxon>
        <taxon>Halomonas</taxon>
    </lineage>
</organism>
<comment type="caution">
    <text evidence="1">The sequence shown here is derived from an EMBL/GenBank/DDBJ whole genome shotgun (WGS) entry which is preliminary data.</text>
</comment>
<name>A0ABR9F9K1_9GAMM</name>
<keyword evidence="2" id="KW-1185">Reference proteome</keyword>
<dbReference type="EMBL" id="RRZC01000004">
    <property type="protein sequence ID" value="MBE0403061.1"/>
    <property type="molecule type" value="Genomic_DNA"/>
</dbReference>
<reference evidence="1 2" key="1">
    <citation type="submission" date="2020-07" db="EMBL/GenBank/DDBJ databases">
        <title>Halophilic bacteria isolated from french cheeses.</title>
        <authorList>
            <person name="Kothe C.I."/>
            <person name="Farah-Kraiem B."/>
            <person name="Renault P."/>
            <person name="Dridi B."/>
        </authorList>
    </citation>
    <scope>NUCLEOTIDE SEQUENCE [LARGE SCALE GENOMIC DNA]</scope>
    <source>
        <strain evidence="1 2">FME16</strain>
    </source>
</reference>
<evidence type="ECO:0000313" key="1">
    <source>
        <dbReference type="EMBL" id="MBE0403061.1"/>
    </source>
</evidence>
<gene>
    <name evidence="1" type="ORF">EI163_05745</name>
</gene>
<protein>
    <submittedName>
        <fullName evidence="1">Uncharacterized protein</fullName>
    </submittedName>
</protein>
<accession>A0ABR9F9K1</accession>
<dbReference type="Proteomes" id="UP000754821">
    <property type="component" value="Unassembled WGS sequence"/>
</dbReference>